<evidence type="ECO:0000256" key="1">
    <source>
        <dbReference type="ARBA" id="ARBA00004429"/>
    </source>
</evidence>
<dbReference type="PANTHER" id="PTHR43531">
    <property type="entry name" value="PROTEIN ICFG"/>
    <property type="match status" value="1"/>
</dbReference>
<dbReference type="InterPro" id="IPR004090">
    <property type="entry name" value="Chemotax_Me-accpt_rcpt"/>
</dbReference>
<accession>A0A421DP50</accession>
<sequence>MLKNVTIKVNLITLLAVMVLLLTLVSAIGVSSINQGTTSLITIDKIQGKELSALAGSYTASLRARTGAALAAQQLVAGEPILAEESIARAQNYALISRQEMTRLIEYGAVTDHGKQLLAEIEKRFGIYIDQGIQPMLDALKQNNVDKYYSLLQNVVPPLSANMDKANNAFRDFALKVGQDMVKEAESFAASRLITIGLACALTLLLVLVAWVALKRLVLAPIEMAVNQLEFIADGDLTHQIEDGGKNEIGRLMQSMKAMQHSLSLAVARVRDAGGQIDIGTGELSMGNTHLAARTEESAASIEQTAASMEQLNATVKLNAENAEQAYSLAQNVADISGRGSDAVGQMVEKMDLISHSSERVADILTVIDGIAFQTNILALNAAVEAARAGEQGRGFAVVAGEVRNLAQRSAQSAKEIKALMLDSQGRVTEGTQMAKMAGEIMNEVADAVTHMTMLMREISSASREQSHGIEQVNVAVSQMDEAAQQNASLVEESTAATRSLEEQARQLAESMAVFRLPRQDLVAIGQH</sequence>
<dbReference type="GO" id="GO:0004888">
    <property type="term" value="F:transmembrane signaling receptor activity"/>
    <property type="evidence" value="ECO:0007669"/>
    <property type="project" value="InterPro"/>
</dbReference>
<comment type="caution">
    <text evidence="15">The sequence shown here is derived from an EMBL/GenBank/DDBJ whole genome shotgun (WGS) entry which is preliminary data.</text>
</comment>
<evidence type="ECO:0000256" key="10">
    <source>
        <dbReference type="ARBA" id="ARBA00029447"/>
    </source>
</evidence>
<keyword evidence="3" id="KW-0488">Methylation</keyword>
<dbReference type="SUPFAM" id="SSF58104">
    <property type="entry name" value="Methyl-accepting chemotaxis protein (MCP) signaling domain"/>
    <property type="match status" value="1"/>
</dbReference>
<dbReference type="CDD" id="cd06225">
    <property type="entry name" value="HAMP"/>
    <property type="match status" value="1"/>
</dbReference>
<dbReference type="OrthoDB" id="2489132at2"/>
<keyword evidence="16" id="KW-1185">Reference proteome</keyword>
<dbReference type="InterPro" id="IPR035440">
    <property type="entry name" value="4HB_MCP_dom_sf"/>
</dbReference>
<evidence type="ECO:0000256" key="4">
    <source>
        <dbReference type="ARBA" id="ARBA00022500"/>
    </source>
</evidence>
<evidence type="ECO:0000313" key="16">
    <source>
        <dbReference type="Proteomes" id="UP000285648"/>
    </source>
</evidence>
<dbReference type="FunFam" id="1.10.287.950:FF:000001">
    <property type="entry name" value="Methyl-accepting chemotaxis sensory transducer"/>
    <property type="match status" value="1"/>
</dbReference>
<dbReference type="SMART" id="SM00283">
    <property type="entry name" value="MA"/>
    <property type="match status" value="1"/>
</dbReference>
<proteinExistence type="inferred from homology"/>
<dbReference type="PRINTS" id="PR00260">
    <property type="entry name" value="CHEMTRNSDUCR"/>
</dbReference>
<dbReference type="CDD" id="cd11386">
    <property type="entry name" value="MCP_signal"/>
    <property type="match status" value="1"/>
</dbReference>
<evidence type="ECO:0000256" key="6">
    <source>
        <dbReference type="ARBA" id="ARBA00022692"/>
    </source>
</evidence>
<keyword evidence="4" id="KW-0145">Chemotaxis</keyword>
<evidence type="ECO:0000256" key="3">
    <source>
        <dbReference type="ARBA" id="ARBA00022481"/>
    </source>
</evidence>
<evidence type="ECO:0000256" key="11">
    <source>
        <dbReference type="PROSITE-ProRule" id="PRU00284"/>
    </source>
</evidence>
<dbReference type="InterPro" id="IPR003122">
    <property type="entry name" value="Tar_rcpt_lig-bd"/>
</dbReference>
<evidence type="ECO:0000256" key="8">
    <source>
        <dbReference type="ARBA" id="ARBA00023136"/>
    </source>
</evidence>
<dbReference type="GO" id="GO:0007165">
    <property type="term" value="P:signal transduction"/>
    <property type="evidence" value="ECO:0007669"/>
    <property type="project" value="UniProtKB-KW"/>
</dbReference>
<evidence type="ECO:0000313" key="15">
    <source>
        <dbReference type="EMBL" id="RLM24225.1"/>
    </source>
</evidence>
<reference evidence="15 16" key="1">
    <citation type="submission" date="2016-09" db="EMBL/GenBank/DDBJ databases">
        <authorList>
            <person name="Doonan J."/>
            <person name="Pachebat J.A."/>
            <person name="Golyshin P.N."/>
            <person name="Denman S."/>
            <person name="Mcdonald J.E."/>
        </authorList>
    </citation>
    <scope>NUCLEOTIDE SEQUENCE [LARGE SCALE GENOMIC DNA]</scope>
    <source>
        <strain evidence="15 16">NCPPB 3934</strain>
    </source>
</reference>
<dbReference type="Pfam" id="PF02203">
    <property type="entry name" value="TarH"/>
    <property type="match status" value="1"/>
</dbReference>
<dbReference type="Proteomes" id="UP000285648">
    <property type="component" value="Unassembled WGS sequence"/>
</dbReference>
<dbReference type="Pfam" id="PF00015">
    <property type="entry name" value="MCPsignal"/>
    <property type="match status" value="1"/>
</dbReference>
<dbReference type="EMBL" id="MJLZ01000017">
    <property type="protein sequence ID" value="RLM24225.1"/>
    <property type="molecule type" value="Genomic_DNA"/>
</dbReference>
<dbReference type="InterPro" id="IPR004089">
    <property type="entry name" value="MCPsignal_dom"/>
</dbReference>
<dbReference type="PANTHER" id="PTHR43531:SF14">
    <property type="entry name" value="METHYL-ACCEPTING CHEMOTAXIS PROTEIN I-RELATED"/>
    <property type="match status" value="1"/>
</dbReference>
<keyword evidence="7 12" id="KW-1133">Transmembrane helix</keyword>
<keyword evidence="9 11" id="KW-0807">Transducer</keyword>
<evidence type="ECO:0000259" key="14">
    <source>
        <dbReference type="PROSITE" id="PS50885"/>
    </source>
</evidence>
<keyword evidence="6 12" id="KW-0812">Transmembrane</keyword>
<dbReference type="RefSeq" id="WP_121574875.1">
    <property type="nucleotide sequence ID" value="NZ_MJLZ01000017.1"/>
</dbReference>
<feature type="domain" description="HAMP" evidence="14">
    <location>
        <begin position="216"/>
        <end position="268"/>
    </location>
</feature>
<evidence type="ECO:0000256" key="9">
    <source>
        <dbReference type="ARBA" id="ARBA00023224"/>
    </source>
</evidence>
<feature type="transmembrane region" description="Helical" evidence="12">
    <location>
        <begin position="193"/>
        <end position="214"/>
    </location>
</feature>
<dbReference type="GO" id="GO:0005886">
    <property type="term" value="C:plasma membrane"/>
    <property type="evidence" value="ECO:0007669"/>
    <property type="project" value="UniProtKB-SubCell"/>
</dbReference>
<keyword evidence="5" id="KW-0997">Cell inner membrane</keyword>
<dbReference type="SUPFAM" id="SSF47170">
    <property type="entry name" value="Aspartate receptor, ligand-binding domain"/>
    <property type="match status" value="1"/>
</dbReference>
<dbReference type="InterPro" id="IPR003660">
    <property type="entry name" value="HAMP_dom"/>
</dbReference>
<evidence type="ECO:0000256" key="12">
    <source>
        <dbReference type="SAM" id="Phobius"/>
    </source>
</evidence>
<keyword evidence="2" id="KW-1003">Cell membrane</keyword>
<comment type="similarity">
    <text evidence="10">Belongs to the methyl-accepting chemotaxis (MCP) protein family.</text>
</comment>
<protein>
    <submittedName>
        <fullName evidence="15">Chemotaxis protein</fullName>
    </submittedName>
</protein>
<name>A0A421DP50_9GAMM</name>
<evidence type="ECO:0000256" key="5">
    <source>
        <dbReference type="ARBA" id="ARBA00022519"/>
    </source>
</evidence>
<gene>
    <name evidence="15" type="ORF">BIY29_09090</name>
</gene>
<feature type="domain" description="Methyl-accepting transducer" evidence="13">
    <location>
        <begin position="273"/>
        <end position="502"/>
    </location>
</feature>
<dbReference type="GO" id="GO:0006935">
    <property type="term" value="P:chemotaxis"/>
    <property type="evidence" value="ECO:0007669"/>
    <property type="project" value="UniProtKB-KW"/>
</dbReference>
<keyword evidence="8 12" id="KW-0472">Membrane</keyword>
<organism evidence="15 16">
    <name type="scientific">Brenneria alni</name>
    <dbReference type="NCBI Taxonomy" id="71656"/>
    <lineage>
        <taxon>Bacteria</taxon>
        <taxon>Pseudomonadati</taxon>
        <taxon>Pseudomonadota</taxon>
        <taxon>Gammaproteobacteria</taxon>
        <taxon>Enterobacterales</taxon>
        <taxon>Pectobacteriaceae</taxon>
        <taxon>Brenneria</taxon>
    </lineage>
</organism>
<dbReference type="InterPro" id="IPR051310">
    <property type="entry name" value="MCP_chemotaxis"/>
</dbReference>
<dbReference type="PROSITE" id="PS50111">
    <property type="entry name" value="CHEMOTAXIS_TRANSDUC_2"/>
    <property type="match status" value="1"/>
</dbReference>
<dbReference type="Gene3D" id="1.10.287.950">
    <property type="entry name" value="Methyl-accepting chemotaxis protein"/>
    <property type="match status" value="1"/>
</dbReference>
<dbReference type="AlphaFoldDB" id="A0A421DP50"/>
<evidence type="ECO:0000256" key="2">
    <source>
        <dbReference type="ARBA" id="ARBA00022475"/>
    </source>
</evidence>
<dbReference type="PROSITE" id="PS50885">
    <property type="entry name" value="HAMP"/>
    <property type="match status" value="1"/>
</dbReference>
<evidence type="ECO:0000256" key="7">
    <source>
        <dbReference type="ARBA" id="ARBA00022989"/>
    </source>
</evidence>
<dbReference type="SMART" id="SM00304">
    <property type="entry name" value="HAMP"/>
    <property type="match status" value="1"/>
</dbReference>
<dbReference type="Pfam" id="PF00672">
    <property type="entry name" value="HAMP"/>
    <property type="match status" value="1"/>
</dbReference>
<evidence type="ECO:0000259" key="13">
    <source>
        <dbReference type="PROSITE" id="PS50111"/>
    </source>
</evidence>
<comment type="subcellular location">
    <subcellularLocation>
        <location evidence="1">Cell inner membrane</location>
        <topology evidence="1">Multi-pass membrane protein</topology>
    </subcellularLocation>
</comment>